<evidence type="ECO:0000313" key="2">
    <source>
        <dbReference type="EMBL" id="QTH72331.1"/>
    </source>
</evidence>
<feature type="transmembrane region" description="Helical" evidence="1">
    <location>
        <begin position="39"/>
        <end position="57"/>
    </location>
</feature>
<accession>A0A975DI75</accession>
<evidence type="ECO:0000256" key="1">
    <source>
        <dbReference type="SAM" id="Phobius"/>
    </source>
</evidence>
<keyword evidence="1" id="KW-1133">Transmembrane helix</keyword>
<organism evidence="2 3">
    <name type="scientific">Pseudoalteromonas xiamenensis</name>
    <dbReference type="NCBI Taxonomy" id="882626"/>
    <lineage>
        <taxon>Bacteria</taxon>
        <taxon>Pseudomonadati</taxon>
        <taxon>Pseudomonadota</taxon>
        <taxon>Gammaproteobacteria</taxon>
        <taxon>Alteromonadales</taxon>
        <taxon>Pseudoalteromonadaceae</taxon>
        <taxon>Pseudoalteromonas</taxon>
    </lineage>
</organism>
<dbReference type="KEGG" id="pxi:J5O05_05610"/>
<dbReference type="EMBL" id="CP072133">
    <property type="protein sequence ID" value="QTH72331.1"/>
    <property type="molecule type" value="Genomic_DNA"/>
</dbReference>
<gene>
    <name evidence="2" type="ORF">J5O05_05610</name>
</gene>
<keyword evidence="1" id="KW-0812">Transmembrane</keyword>
<protein>
    <submittedName>
        <fullName evidence="2">Uncharacterized protein</fullName>
    </submittedName>
</protein>
<name>A0A975DI75_9GAMM</name>
<reference evidence="2" key="1">
    <citation type="submission" date="2021-03" db="EMBL/GenBank/DDBJ databases">
        <title>Complete Genome of Pseudoalteromonas xiamenensis STKMTI.2, a new potential marine bacterium producing anti-Vibrio compounds.</title>
        <authorList>
            <person name="Handayani D.P."/>
            <person name="Isnansetyo A."/>
            <person name="Istiqomah I."/>
            <person name="Jumina J."/>
        </authorList>
    </citation>
    <scope>NUCLEOTIDE SEQUENCE</scope>
    <source>
        <strain evidence="2">STKMTI.2</strain>
    </source>
</reference>
<sequence length="59" mass="6490">MKAILIIIAVFALLALLVPLIEKATGGKPSPSYPKLAKWILPLVFLTLVVKMLYVWING</sequence>
<dbReference type="RefSeq" id="WP_208843956.1">
    <property type="nucleotide sequence ID" value="NZ_CP072133.1"/>
</dbReference>
<dbReference type="AlphaFoldDB" id="A0A975DI75"/>
<dbReference type="Proteomes" id="UP000664904">
    <property type="component" value="Chromosome"/>
</dbReference>
<keyword evidence="3" id="KW-1185">Reference proteome</keyword>
<proteinExistence type="predicted"/>
<keyword evidence="1" id="KW-0472">Membrane</keyword>
<evidence type="ECO:0000313" key="3">
    <source>
        <dbReference type="Proteomes" id="UP000664904"/>
    </source>
</evidence>